<accession>A0A2W5TQ52</accession>
<evidence type="ECO:0000313" key="2">
    <source>
        <dbReference type="Proteomes" id="UP000249061"/>
    </source>
</evidence>
<dbReference type="PANTHER" id="PTHR43187">
    <property type="entry name" value="GLUTAMINE AMIDOTRANSFERASE DUG3-RELATED"/>
    <property type="match status" value="1"/>
</dbReference>
<keyword evidence="1" id="KW-0808">Transferase</keyword>
<dbReference type="EMBL" id="QFQP01000003">
    <property type="protein sequence ID" value="PZR16762.1"/>
    <property type="molecule type" value="Genomic_DNA"/>
</dbReference>
<reference evidence="1 2" key="1">
    <citation type="submission" date="2017-08" db="EMBL/GenBank/DDBJ databases">
        <title>Infants hospitalized years apart are colonized by the same room-sourced microbial strains.</title>
        <authorList>
            <person name="Brooks B."/>
            <person name="Olm M.R."/>
            <person name="Firek B.A."/>
            <person name="Baker R."/>
            <person name="Thomas B.C."/>
            <person name="Morowitz M.J."/>
            <person name="Banfield J.F."/>
        </authorList>
    </citation>
    <scope>NUCLEOTIDE SEQUENCE [LARGE SCALE GENOMIC DNA]</scope>
    <source>
        <strain evidence="1">S2_003_000_R2_14</strain>
    </source>
</reference>
<dbReference type="GO" id="GO:0016740">
    <property type="term" value="F:transferase activity"/>
    <property type="evidence" value="ECO:0007669"/>
    <property type="project" value="UniProtKB-KW"/>
</dbReference>
<dbReference type="Gene3D" id="3.60.20.10">
    <property type="entry name" value="Glutamine Phosphoribosylpyrophosphate, subunit 1, domain 1"/>
    <property type="match status" value="1"/>
</dbReference>
<protein>
    <submittedName>
        <fullName evidence="1">Class II glutamine amidotransferase</fullName>
    </submittedName>
</protein>
<dbReference type="AlphaFoldDB" id="A0A2W5TQ52"/>
<dbReference type="Proteomes" id="UP000249061">
    <property type="component" value="Unassembled WGS sequence"/>
</dbReference>
<organism evidence="1 2">
    <name type="scientific">Archangium gephyra</name>
    <dbReference type="NCBI Taxonomy" id="48"/>
    <lineage>
        <taxon>Bacteria</taxon>
        <taxon>Pseudomonadati</taxon>
        <taxon>Myxococcota</taxon>
        <taxon>Myxococcia</taxon>
        <taxon>Myxococcales</taxon>
        <taxon>Cystobacterineae</taxon>
        <taxon>Archangiaceae</taxon>
        <taxon>Archangium</taxon>
    </lineage>
</organism>
<gene>
    <name evidence="1" type="ORF">DI536_06310</name>
</gene>
<name>A0A2W5TQ52_9BACT</name>
<dbReference type="PANTHER" id="PTHR43187:SF2">
    <property type="entry name" value="GAMMA-GLUTAMYL-HERCYNYLCYSTEINE SULFOXIDE HYDROLASE"/>
    <property type="match status" value="1"/>
</dbReference>
<keyword evidence="1" id="KW-0315">Glutamine amidotransferase</keyword>
<dbReference type="InterPro" id="IPR029055">
    <property type="entry name" value="Ntn_hydrolases_N"/>
</dbReference>
<sequence length="265" mass="28543">MSQVLALITSDAALLRCELDRVRQRFALDSKAVVGVGGWQDGQVVQRSYGVGVPLDDAWEAPESEAVMVASRVLGVGQGVDNGTQPFRFRQWLFAAAGGLEKSESIRERLREELPEFLQGAVRGPTWEEIAFAHFLAGLREIGRIEDSQLDPDTAATKLAAAAKAIEQVSASVGVSARPAFSLVASNGRLIVATSRGGARLSYTLLEGRSECERHELKEGETAVRDHRRLRSVVVASGVEPGDGWVALPDGATLAVDRRLSVTIR</sequence>
<comment type="caution">
    <text evidence="1">The sequence shown here is derived from an EMBL/GenBank/DDBJ whole genome shotgun (WGS) entry which is preliminary data.</text>
</comment>
<proteinExistence type="predicted"/>
<dbReference type="InterPro" id="IPR052373">
    <property type="entry name" value="Gamma-glu_amide_hydrolase"/>
</dbReference>
<evidence type="ECO:0000313" key="1">
    <source>
        <dbReference type="EMBL" id="PZR16762.1"/>
    </source>
</evidence>